<organism evidence="13 14">
    <name type="scientific">Electrophorus voltai</name>
    <dbReference type="NCBI Taxonomy" id="2609070"/>
    <lineage>
        <taxon>Eukaryota</taxon>
        <taxon>Metazoa</taxon>
        <taxon>Chordata</taxon>
        <taxon>Craniata</taxon>
        <taxon>Vertebrata</taxon>
        <taxon>Euteleostomi</taxon>
        <taxon>Actinopterygii</taxon>
        <taxon>Neopterygii</taxon>
        <taxon>Teleostei</taxon>
        <taxon>Ostariophysi</taxon>
        <taxon>Gymnotiformes</taxon>
        <taxon>Gymnotoidei</taxon>
        <taxon>Gymnotidae</taxon>
        <taxon>Electrophorus</taxon>
    </lineage>
</organism>
<evidence type="ECO:0000256" key="9">
    <source>
        <dbReference type="ARBA" id="ARBA00079396"/>
    </source>
</evidence>
<feature type="compositionally biased region" description="Polar residues" evidence="11">
    <location>
        <begin position="352"/>
        <end position="388"/>
    </location>
</feature>
<keyword evidence="2" id="KW-0963">Cytoplasm</keyword>
<dbReference type="Gene3D" id="3.30.505.10">
    <property type="entry name" value="SH2 domain"/>
    <property type="match status" value="1"/>
</dbReference>
<feature type="compositionally biased region" description="Polar residues" evidence="11">
    <location>
        <begin position="247"/>
        <end position="260"/>
    </location>
</feature>
<dbReference type="InterPro" id="IPR000980">
    <property type="entry name" value="SH2"/>
</dbReference>
<evidence type="ECO:0000259" key="12">
    <source>
        <dbReference type="PROSITE" id="PS50001"/>
    </source>
</evidence>
<dbReference type="FunFam" id="3.30.505.10:FF:000016">
    <property type="entry name" value="B-cell linker protein isoform 2"/>
    <property type="match status" value="1"/>
</dbReference>
<keyword evidence="4 10" id="KW-0727">SH2 domain</keyword>
<evidence type="ECO:0000313" key="14">
    <source>
        <dbReference type="Proteomes" id="UP001239994"/>
    </source>
</evidence>
<dbReference type="InterPro" id="IPR013761">
    <property type="entry name" value="SAM/pointed_sf"/>
</dbReference>
<dbReference type="CDD" id="cd09522">
    <property type="entry name" value="SAM_SLP76"/>
    <property type="match status" value="1"/>
</dbReference>
<feature type="domain" description="SH2" evidence="12">
    <location>
        <begin position="399"/>
        <end position="507"/>
    </location>
</feature>
<evidence type="ECO:0000256" key="4">
    <source>
        <dbReference type="ARBA" id="ARBA00022999"/>
    </source>
</evidence>
<comment type="subunit">
    <text evidence="6">Interacts with SLA. Interacts with CBLB. Interacts with GRB2. Interacts with SHB. Interacts with PRAM1. Interacts (via SH2 domain) with CD6 (via tyrosine phosphorylated C-terminus). Interacts with FYB1 and the phosphorylated form of FYB2. Interacts with 14-3-3 adapter/YWHAZ; this phosphorylation leads to YWHAZ proteolytic degradation. Interacts with VAV1; this interaction plays a role in TCR-mediated cytokine production. Interacts with AGER; this interaction plays an important role in AGER-mediated pro-inflammatory responses and cytokine release.</text>
</comment>
<dbReference type="Pfam" id="PF00017">
    <property type="entry name" value="SH2"/>
    <property type="match status" value="1"/>
</dbReference>
<evidence type="ECO:0000256" key="6">
    <source>
        <dbReference type="ARBA" id="ARBA00064703"/>
    </source>
</evidence>
<feature type="compositionally biased region" description="Pro residues" evidence="11">
    <location>
        <begin position="192"/>
        <end position="206"/>
    </location>
</feature>
<dbReference type="Gene3D" id="1.10.150.50">
    <property type="entry name" value="Transcription Factor, Ets-1"/>
    <property type="match status" value="1"/>
</dbReference>
<evidence type="ECO:0000256" key="8">
    <source>
        <dbReference type="ARBA" id="ARBA00076939"/>
    </source>
</evidence>
<sequence length="509" mass="56526">MSFDSIPSKTEVMSWDPQHLADFLKRRDLTGCDKVIIKYSMNGQRFLNMSENDLQKFPKLHAPLISKICREINKKEEKRSFFPKRQVVTHLTSAPKYQETVEFAHDDHDQGWGSEEFESDDDYESPDSNNNAEGSGGDYESATEGGADSDNDYEPPPSEPSDDAPHHQICAAKPMCNSEYIDRAHTSVKSQPPVPPARPGPGPPLPTSGRPGVLGSYQRTDQSPQRLQKPPPPDRSKKPGTLERRSNNAPVQGVNVSATNDRVFYDCDTSQPAGPEKFVEPLRMPKPPLPAVGVRRSASSLTPSHSHNRHAPDPRNEFHDDNARPSSNTFPLHSRNPSPRPPPHGHSGQPDSIHQTGSLPSRLQEAINSHRSSSRTTPQQSVRFPDQDTSGEQDMDPAWYVGQVTRGQAENSLRVVNRDGAFLVRDSSKGSASQPYTLMVLYQNKVFNIQIRKEQNGFLLGTGLKSCEIFPSVSDIIKQHMQMPLLLIDAKNRGRGQQNQCALTHPAGF</sequence>
<comment type="subcellular location">
    <subcellularLocation>
        <location evidence="1">Cytoplasm</location>
    </subcellularLocation>
</comment>
<dbReference type="GO" id="GO:0007169">
    <property type="term" value="P:cell surface receptor protein tyrosine kinase signaling pathway"/>
    <property type="evidence" value="ECO:0007669"/>
    <property type="project" value="TreeGrafter"/>
</dbReference>
<evidence type="ECO:0000256" key="1">
    <source>
        <dbReference type="ARBA" id="ARBA00004496"/>
    </source>
</evidence>
<dbReference type="PROSITE" id="PS50001">
    <property type="entry name" value="SH2"/>
    <property type="match status" value="1"/>
</dbReference>
<dbReference type="SUPFAM" id="SSF55550">
    <property type="entry name" value="SH2 domain"/>
    <property type="match status" value="1"/>
</dbReference>
<evidence type="ECO:0000313" key="13">
    <source>
        <dbReference type="EMBL" id="KAK1788205.1"/>
    </source>
</evidence>
<dbReference type="SMART" id="SM00252">
    <property type="entry name" value="SH2"/>
    <property type="match status" value="1"/>
</dbReference>
<feature type="compositionally biased region" description="Acidic residues" evidence="11">
    <location>
        <begin position="115"/>
        <end position="125"/>
    </location>
</feature>
<reference evidence="13" key="1">
    <citation type="submission" date="2023-03" db="EMBL/GenBank/DDBJ databases">
        <title>Electrophorus voltai genome.</title>
        <authorList>
            <person name="Bian C."/>
        </authorList>
    </citation>
    <scope>NUCLEOTIDE SEQUENCE</scope>
    <source>
        <strain evidence="13">CB-2022</strain>
        <tissue evidence="13">Muscle</tissue>
    </source>
</reference>
<dbReference type="EMBL" id="JAROKS010000023">
    <property type="protein sequence ID" value="KAK1788205.1"/>
    <property type="molecule type" value="Genomic_DNA"/>
</dbReference>
<dbReference type="SUPFAM" id="SSF47769">
    <property type="entry name" value="SAM/Pointed domain"/>
    <property type="match status" value="1"/>
</dbReference>
<dbReference type="PANTHER" id="PTHR14098:SF1">
    <property type="entry name" value="LYMPHOCYTE CYTOSOLIC PROTEIN 2"/>
    <property type="match status" value="1"/>
</dbReference>
<dbReference type="AlphaFoldDB" id="A0AAD9DMJ9"/>
<feature type="compositionally biased region" description="Basic and acidic residues" evidence="11">
    <location>
        <begin position="310"/>
        <end position="323"/>
    </location>
</feature>
<feature type="compositionally biased region" description="Polar residues" evidence="11">
    <location>
        <begin position="217"/>
        <end position="226"/>
    </location>
</feature>
<proteinExistence type="predicted"/>
<dbReference type="InterPro" id="IPR051751">
    <property type="entry name" value="Immunoreceptor_sig_adapters"/>
</dbReference>
<evidence type="ECO:0000256" key="2">
    <source>
        <dbReference type="ARBA" id="ARBA00022490"/>
    </source>
</evidence>
<dbReference type="PANTHER" id="PTHR14098">
    <property type="entry name" value="SH2 DOMAIN CONTAINING PROTEIN"/>
    <property type="match status" value="1"/>
</dbReference>
<accession>A0AAD9DMJ9</accession>
<gene>
    <name evidence="13" type="ORF">P4O66_016667</name>
</gene>
<comment type="caution">
    <text evidence="13">The sequence shown here is derived from an EMBL/GenBank/DDBJ whole genome shotgun (WGS) entry which is preliminary data.</text>
</comment>
<evidence type="ECO:0000256" key="11">
    <source>
        <dbReference type="SAM" id="MobiDB-lite"/>
    </source>
</evidence>
<keyword evidence="3" id="KW-0597">Phosphoprotein</keyword>
<dbReference type="FunFam" id="1.10.150.50:FF:000051">
    <property type="entry name" value="Lymphocyte cytosolic protein 2"/>
    <property type="match status" value="1"/>
</dbReference>
<keyword evidence="14" id="KW-1185">Reference proteome</keyword>
<dbReference type="Proteomes" id="UP001239994">
    <property type="component" value="Unassembled WGS sequence"/>
</dbReference>
<comment type="function">
    <text evidence="5">Adapter protein primarily involved in signaling pathways within T-cells, as well as other immune cells such as platelets, mast cells, and natural killer (NK) cells. Plays a crucial role for transducing signal from the T-cell receptor (TCR) after antigen recognition leading to T-cell activation. Mechanistically, once phosphorylated by the kinase ZAP70, mediates interactions with the guanine-nucleotide exchange factor VAV1, the adapter protein NCK and the kinase ITK. In turn, stimulates the activation of PKC-theta/PRKCQ and NF-kappa-B transcriptional activity in response to CD3 and CD28 costimulation. Also plays an essential role in AGER-induced signaling pathways including p38 MAPK and ERK1/2 activation leading to cytokine release and pro-inflammatory responses.</text>
</comment>
<evidence type="ECO:0000256" key="5">
    <source>
        <dbReference type="ARBA" id="ARBA00055328"/>
    </source>
</evidence>
<feature type="compositionally biased region" description="Basic and acidic residues" evidence="11">
    <location>
        <begin position="232"/>
        <end position="246"/>
    </location>
</feature>
<evidence type="ECO:0000256" key="3">
    <source>
        <dbReference type="ARBA" id="ARBA00022553"/>
    </source>
</evidence>
<evidence type="ECO:0000256" key="10">
    <source>
        <dbReference type="PROSITE-ProRule" id="PRU00191"/>
    </source>
</evidence>
<dbReference type="InterPro" id="IPR036860">
    <property type="entry name" value="SH2_dom_sf"/>
</dbReference>
<dbReference type="GO" id="GO:0002376">
    <property type="term" value="P:immune system process"/>
    <property type="evidence" value="ECO:0007669"/>
    <property type="project" value="UniProtKB-ARBA"/>
</dbReference>
<dbReference type="GO" id="GO:0035556">
    <property type="term" value="P:intracellular signal transduction"/>
    <property type="evidence" value="ECO:0007669"/>
    <property type="project" value="TreeGrafter"/>
</dbReference>
<evidence type="ECO:0000256" key="7">
    <source>
        <dbReference type="ARBA" id="ARBA00073181"/>
    </source>
</evidence>
<protein>
    <recommendedName>
        <fullName evidence="7">Lymphocyte cytosolic protein 2</fullName>
    </recommendedName>
    <alternativeName>
        <fullName evidence="8">SH2 domain-containing leukocyte protein of 76 kDa</fullName>
    </alternativeName>
    <alternativeName>
        <fullName evidence="9">SLP-76 tyrosine phosphoprotein</fullName>
    </alternativeName>
</protein>
<dbReference type="GO" id="GO:0005829">
    <property type="term" value="C:cytosol"/>
    <property type="evidence" value="ECO:0007669"/>
    <property type="project" value="UniProtKB-ARBA"/>
</dbReference>
<name>A0AAD9DMJ9_9TELE</name>
<feature type="region of interest" description="Disordered" evidence="11">
    <location>
        <begin position="108"/>
        <end position="395"/>
    </location>
</feature>